<dbReference type="KEGG" id="hne:HNE_2910"/>
<evidence type="ECO:0000256" key="1">
    <source>
        <dbReference type="ARBA" id="ARBA00000085"/>
    </source>
</evidence>
<keyword evidence="12" id="KW-0175">Coiled coil</keyword>
<keyword evidence="15" id="KW-1185">Reference proteome</keyword>
<dbReference type="Pfam" id="PF02518">
    <property type="entry name" value="HATPase_c"/>
    <property type="match status" value="1"/>
</dbReference>
<dbReference type="InterPro" id="IPR035965">
    <property type="entry name" value="PAS-like_dom_sf"/>
</dbReference>
<dbReference type="SUPFAM" id="SSF55785">
    <property type="entry name" value="PYP-like sensor domain (PAS domain)"/>
    <property type="match status" value="1"/>
</dbReference>
<evidence type="ECO:0000256" key="4">
    <source>
        <dbReference type="ARBA" id="ARBA00022475"/>
    </source>
</evidence>
<comment type="catalytic activity">
    <reaction evidence="1">
        <text>ATP + protein L-histidine = ADP + protein N-phospho-L-histidine.</text>
        <dbReference type="EC" id="2.7.13.3"/>
    </reaction>
</comment>
<organism evidence="14 15">
    <name type="scientific">Hyphomonas neptunium (strain ATCC 15444)</name>
    <dbReference type="NCBI Taxonomy" id="228405"/>
    <lineage>
        <taxon>Bacteria</taxon>
        <taxon>Pseudomonadati</taxon>
        <taxon>Pseudomonadota</taxon>
        <taxon>Alphaproteobacteria</taxon>
        <taxon>Hyphomonadales</taxon>
        <taxon>Hyphomonadaceae</taxon>
        <taxon>Hyphomonas</taxon>
    </lineage>
</organism>
<evidence type="ECO:0000256" key="3">
    <source>
        <dbReference type="ARBA" id="ARBA00012438"/>
    </source>
</evidence>
<dbReference type="SUPFAM" id="SSF47384">
    <property type="entry name" value="Homodimeric domain of signal transducing histidine kinase"/>
    <property type="match status" value="1"/>
</dbReference>
<keyword evidence="11" id="KW-0472">Membrane</keyword>
<dbReference type="PANTHER" id="PTHR43047:SF63">
    <property type="entry name" value="HISTIDINE KINASE"/>
    <property type="match status" value="1"/>
</dbReference>
<evidence type="ECO:0000256" key="8">
    <source>
        <dbReference type="ARBA" id="ARBA00022777"/>
    </source>
</evidence>
<comment type="subcellular location">
    <subcellularLocation>
        <location evidence="2">Cell membrane</location>
    </subcellularLocation>
</comment>
<dbReference type="PRINTS" id="PR00344">
    <property type="entry name" value="BCTRLSENSOR"/>
</dbReference>
<keyword evidence="5" id="KW-0597">Phosphoprotein</keyword>
<dbReference type="AlphaFoldDB" id="Q0BY55"/>
<accession>Q0BY55</accession>
<dbReference type="InterPro" id="IPR036097">
    <property type="entry name" value="HisK_dim/P_sf"/>
</dbReference>
<evidence type="ECO:0000256" key="9">
    <source>
        <dbReference type="ARBA" id="ARBA00022840"/>
    </source>
</evidence>
<keyword evidence="6" id="KW-0808">Transferase</keyword>
<dbReference type="GO" id="GO:0005524">
    <property type="term" value="F:ATP binding"/>
    <property type="evidence" value="ECO:0007669"/>
    <property type="project" value="UniProtKB-KW"/>
</dbReference>
<dbReference type="GO" id="GO:0009927">
    <property type="term" value="F:histidine phosphotransfer kinase activity"/>
    <property type="evidence" value="ECO:0007669"/>
    <property type="project" value="TreeGrafter"/>
</dbReference>
<reference evidence="14 15" key="1">
    <citation type="journal article" date="2006" name="J. Bacteriol.">
        <title>Comparative genomic evidence for a close relationship between the dimorphic prosthecate bacteria Hyphomonas neptunium and Caulobacter crescentus.</title>
        <authorList>
            <person name="Badger J.H."/>
            <person name="Hoover T.R."/>
            <person name="Brun Y.V."/>
            <person name="Weiner R.M."/>
            <person name="Laub M.T."/>
            <person name="Alexandre G."/>
            <person name="Mrazek J."/>
            <person name="Ren Q."/>
            <person name="Paulsen I.T."/>
            <person name="Nelson K.E."/>
            <person name="Khouri H.M."/>
            <person name="Radune D."/>
            <person name="Sosa J."/>
            <person name="Dodson R.J."/>
            <person name="Sullivan S.A."/>
            <person name="Rosovitz M.J."/>
            <person name="Madupu R."/>
            <person name="Brinkac L.M."/>
            <person name="Durkin A.S."/>
            <person name="Daugherty S.C."/>
            <person name="Kothari S.P."/>
            <person name="Giglio M.G."/>
            <person name="Zhou L."/>
            <person name="Haft D.H."/>
            <person name="Selengut J.D."/>
            <person name="Davidsen T.M."/>
            <person name="Yang Q."/>
            <person name="Zafar N."/>
            <person name="Ward N.L."/>
        </authorList>
    </citation>
    <scope>NUCLEOTIDE SEQUENCE [LARGE SCALE GENOMIC DNA]</scope>
    <source>
        <strain evidence="14 15">ATCC 15444</strain>
    </source>
</reference>
<evidence type="ECO:0000256" key="6">
    <source>
        <dbReference type="ARBA" id="ARBA00022679"/>
    </source>
</evidence>
<keyword evidence="9" id="KW-0067">ATP-binding</keyword>
<evidence type="ECO:0000256" key="7">
    <source>
        <dbReference type="ARBA" id="ARBA00022741"/>
    </source>
</evidence>
<dbReference type="EMBL" id="CP000158">
    <property type="protein sequence ID" value="ABI76053.1"/>
    <property type="molecule type" value="Genomic_DNA"/>
</dbReference>
<evidence type="ECO:0000256" key="11">
    <source>
        <dbReference type="ARBA" id="ARBA00023136"/>
    </source>
</evidence>
<dbReference type="EC" id="2.7.13.3" evidence="3"/>
<dbReference type="InterPro" id="IPR005467">
    <property type="entry name" value="His_kinase_dom"/>
</dbReference>
<dbReference type="Gene3D" id="1.10.287.130">
    <property type="match status" value="1"/>
</dbReference>
<dbReference type="InterPro" id="IPR004358">
    <property type="entry name" value="Sig_transdc_His_kin-like_C"/>
</dbReference>
<evidence type="ECO:0000259" key="13">
    <source>
        <dbReference type="PROSITE" id="PS50109"/>
    </source>
</evidence>
<dbReference type="CDD" id="cd16922">
    <property type="entry name" value="HATPase_EvgS-ArcB-TorS-like"/>
    <property type="match status" value="1"/>
</dbReference>
<gene>
    <name evidence="14" type="primary">pleC</name>
    <name evidence="14" type="ordered locus">HNE_2910</name>
</gene>
<dbReference type="eggNOG" id="COG2205">
    <property type="taxonomic scope" value="Bacteria"/>
</dbReference>
<dbReference type="Gene3D" id="3.30.565.10">
    <property type="entry name" value="Histidine kinase-like ATPase, C-terminal domain"/>
    <property type="match status" value="1"/>
</dbReference>
<sequence length="821" mass="88668">MIRGEKVRLPISRKLQTSGVTLARSQARSQLKPAVAAEDASAKAEARRLRVLVPLILALLAVALGLKAWDERQSAEAVRLSQIESEARHIADRITAAANVAVTAISIAEGGSVPRAETASLTPGIDAIVSLRDASQSPDGSRLGAAATVAGEMMEQGALIGLSGQGDLVFLAALDARNPVIALTQASTIIPEPGSGAHISVQAEGHVIGFGDPALQPAASAADLQRPQVTSSGGVRAASACAPVGEGSVCVCVTVDQPLFTRADLLSLAIFALLVAAPTFTLFGLSRRLSLRQREIAIQETRNEESDRILGLVMRGARAGYWEWYQDASALFLSDGAADLVGLGEGGRAPLEELLARVPVESRGYVKEGFSKARSIGWVHLTFIAQTSPLRWIEMRGSISTDPVTGTTVFGGIMMDATERKQAEDRVKTAERRLRNAIEGFNGPFALWDTRKRLLYWNRAFALDFGLQDTLRPGMSHDTVVIARAGAVSMERQSEEDARTTTIALRTGRWLKMVERATPDGGLITVGIEVTENVRNEEELKKQKEKLRRAALDLERSEGHASELSRKYSEEKEKAERAALAKSAFLANMSHELRTPLNAVIGFSEIMTNELAGPLGDPSYKEYAKDILMSGQHLLDMINDILDMAKIEAGKMTISPQPIDPIDPVDAAMRMIRRKAEEKAIDLVLEAEDNLPDIDADHRAIRQMMLNLLSNAIKFTDRSGTITVRVEQRGTDIYFGVTDTGIGIPAEDLPRLAQPFEQVAKTKDRNHEGTGLGLSLTKSFAEMHGGRMLLSSIYGEGTTVAFVLPIGGPAAVRFDIQRDVA</sequence>
<feature type="coiled-coil region" evidence="12">
    <location>
        <begin position="530"/>
        <end position="581"/>
    </location>
</feature>
<evidence type="ECO:0000256" key="5">
    <source>
        <dbReference type="ARBA" id="ARBA00022553"/>
    </source>
</evidence>
<dbReference type="PANTHER" id="PTHR43047">
    <property type="entry name" value="TWO-COMPONENT HISTIDINE PROTEIN KINASE"/>
    <property type="match status" value="1"/>
</dbReference>
<evidence type="ECO:0000256" key="10">
    <source>
        <dbReference type="ARBA" id="ARBA00023012"/>
    </source>
</evidence>
<dbReference type="GO" id="GO:0000155">
    <property type="term" value="F:phosphorelay sensor kinase activity"/>
    <property type="evidence" value="ECO:0007669"/>
    <property type="project" value="InterPro"/>
</dbReference>
<keyword evidence="4" id="KW-1003">Cell membrane</keyword>
<dbReference type="InterPro" id="IPR003661">
    <property type="entry name" value="HisK_dim/P_dom"/>
</dbReference>
<keyword evidence="8" id="KW-0418">Kinase</keyword>
<evidence type="ECO:0000313" key="15">
    <source>
        <dbReference type="Proteomes" id="UP000001959"/>
    </source>
</evidence>
<dbReference type="InterPro" id="IPR036890">
    <property type="entry name" value="HATPase_C_sf"/>
</dbReference>
<dbReference type="SUPFAM" id="SSF55874">
    <property type="entry name" value="ATPase domain of HSP90 chaperone/DNA topoisomerase II/histidine kinase"/>
    <property type="match status" value="1"/>
</dbReference>
<dbReference type="SMART" id="SM00388">
    <property type="entry name" value="HisKA"/>
    <property type="match status" value="1"/>
</dbReference>
<evidence type="ECO:0000256" key="2">
    <source>
        <dbReference type="ARBA" id="ARBA00004236"/>
    </source>
</evidence>
<dbReference type="HOGENOM" id="CLU_344454_0_0_5"/>
<dbReference type="PROSITE" id="PS50109">
    <property type="entry name" value="HIS_KIN"/>
    <property type="match status" value="1"/>
</dbReference>
<dbReference type="Gene3D" id="3.30.450.20">
    <property type="entry name" value="PAS domain"/>
    <property type="match status" value="1"/>
</dbReference>
<dbReference type="InterPro" id="IPR003594">
    <property type="entry name" value="HATPase_dom"/>
</dbReference>
<dbReference type="Proteomes" id="UP000001959">
    <property type="component" value="Chromosome"/>
</dbReference>
<feature type="domain" description="Histidine kinase" evidence="13">
    <location>
        <begin position="588"/>
        <end position="808"/>
    </location>
</feature>
<keyword evidence="10" id="KW-0902">Two-component regulatory system</keyword>
<evidence type="ECO:0000313" key="14">
    <source>
        <dbReference type="EMBL" id="ABI76053.1"/>
    </source>
</evidence>
<proteinExistence type="predicted"/>
<dbReference type="SMART" id="SM00387">
    <property type="entry name" value="HATPase_c"/>
    <property type="match status" value="1"/>
</dbReference>
<dbReference type="Pfam" id="PF00512">
    <property type="entry name" value="HisKA"/>
    <property type="match status" value="1"/>
</dbReference>
<protein>
    <recommendedName>
        <fullName evidence="3">histidine kinase</fullName>
        <ecNumber evidence="3">2.7.13.3</ecNumber>
    </recommendedName>
</protein>
<dbReference type="STRING" id="228405.HNE_2910"/>
<dbReference type="CDD" id="cd00082">
    <property type="entry name" value="HisKA"/>
    <property type="match status" value="1"/>
</dbReference>
<name>Q0BY55_HYPNA</name>
<dbReference type="FunFam" id="3.30.565.10:FF:000023">
    <property type="entry name" value="PAS domain-containing sensor histidine kinase"/>
    <property type="match status" value="1"/>
</dbReference>
<keyword evidence="7" id="KW-0547">Nucleotide-binding</keyword>
<dbReference type="GO" id="GO:0005886">
    <property type="term" value="C:plasma membrane"/>
    <property type="evidence" value="ECO:0007669"/>
    <property type="project" value="UniProtKB-SubCell"/>
</dbReference>
<evidence type="ECO:0000256" key="12">
    <source>
        <dbReference type="SAM" id="Coils"/>
    </source>
</evidence>